<dbReference type="PANTHER" id="PTHR47332:SF6">
    <property type="entry name" value="SET DOMAIN-CONTAINING PROTEIN"/>
    <property type="match status" value="1"/>
</dbReference>
<name>A0AAV9I472_9PEZI</name>
<evidence type="ECO:0000313" key="5">
    <source>
        <dbReference type="Proteomes" id="UP001321749"/>
    </source>
</evidence>
<feature type="signal peptide" evidence="2">
    <location>
        <begin position="1"/>
        <end position="15"/>
    </location>
</feature>
<proteinExistence type="predicted"/>
<dbReference type="Gene3D" id="2.170.270.10">
    <property type="entry name" value="SET domain"/>
    <property type="match status" value="1"/>
</dbReference>
<dbReference type="Gene3D" id="1.25.40.10">
    <property type="entry name" value="Tetratricopeptide repeat domain"/>
    <property type="match status" value="1"/>
</dbReference>
<dbReference type="InterPro" id="IPR046341">
    <property type="entry name" value="SET_dom_sf"/>
</dbReference>
<dbReference type="EMBL" id="MU864933">
    <property type="protein sequence ID" value="KAK4466252.1"/>
    <property type="molecule type" value="Genomic_DNA"/>
</dbReference>
<dbReference type="InterPro" id="IPR011990">
    <property type="entry name" value="TPR-like_helical_dom_sf"/>
</dbReference>
<dbReference type="Pfam" id="PF00856">
    <property type="entry name" value="SET"/>
    <property type="match status" value="1"/>
</dbReference>
<keyword evidence="2" id="KW-0732">Signal</keyword>
<protein>
    <submittedName>
        <fullName evidence="4">SET domain-containing protein 5</fullName>
    </submittedName>
</protein>
<dbReference type="CDD" id="cd20071">
    <property type="entry name" value="SET_SMYD"/>
    <property type="match status" value="1"/>
</dbReference>
<evidence type="ECO:0000313" key="4">
    <source>
        <dbReference type="EMBL" id="KAK4466252.1"/>
    </source>
</evidence>
<evidence type="ECO:0000259" key="3">
    <source>
        <dbReference type="PROSITE" id="PS50280"/>
    </source>
</evidence>
<dbReference type="SUPFAM" id="SSF82199">
    <property type="entry name" value="SET domain"/>
    <property type="match status" value="1"/>
</dbReference>
<reference evidence="4" key="1">
    <citation type="journal article" date="2023" name="Mol. Phylogenet. Evol.">
        <title>Genome-scale phylogeny and comparative genomics of the fungal order Sordariales.</title>
        <authorList>
            <person name="Hensen N."/>
            <person name="Bonometti L."/>
            <person name="Westerberg I."/>
            <person name="Brannstrom I.O."/>
            <person name="Guillou S."/>
            <person name="Cros-Aarteil S."/>
            <person name="Calhoun S."/>
            <person name="Haridas S."/>
            <person name="Kuo A."/>
            <person name="Mondo S."/>
            <person name="Pangilinan J."/>
            <person name="Riley R."/>
            <person name="LaButti K."/>
            <person name="Andreopoulos B."/>
            <person name="Lipzen A."/>
            <person name="Chen C."/>
            <person name="Yan M."/>
            <person name="Daum C."/>
            <person name="Ng V."/>
            <person name="Clum A."/>
            <person name="Steindorff A."/>
            <person name="Ohm R.A."/>
            <person name="Martin F."/>
            <person name="Silar P."/>
            <person name="Natvig D.O."/>
            <person name="Lalanne C."/>
            <person name="Gautier V."/>
            <person name="Ament-Velasquez S.L."/>
            <person name="Kruys A."/>
            <person name="Hutchinson M.I."/>
            <person name="Powell A.J."/>
            <person name="Barry K."/>
            <person name="Miller A.N."/>
            <person name="Grigoriev I.V."/>
            <person name="Debuchy R."/>
            <person name="Gladieux P."/>
            <person name="Hiltunen Thoren M."/>
            <person name="Johannesson H."/>
        </authorList>
    </citation>
    <scope>NUCLEOTIDE SEQUENCE</scope>
    <source>
        <strain evidence="4">PSN324</strain>
    </source>
</reference>
<comment type="caution">
    <text evidence="4">The sequence shown here is derived from an EMBL/GenBank/DDBJ whole genome shotgun (WGS) entry which is preliminary data.</text>
</comment>
<feature type="chain" id="PRO_5043855157" evidence="2">
    <location>
        <begin position="16"/>
        <end position="415"/>
    </location>
</feature>
<dbReference type="InterPro" id="IPR001214">
    <property type="entry name" value="SET_dom"/>
</dbReference>
<dbReference type="Proteomes" id="UP001321749">
    <property type="component" value="Unassembled WGS sequence"/>
</dbReference>
<dbReference type="InterPro" id="IPR053185">
    <property type="entry name" value="SET_domain_protein"/>
</dbReference>
<sequence>MRAIQLLCLASAAAAVQKPLQSVPDLCSRQPLFSTEITCHLSDDDRQPPPSSSHPTAKKPKAPIVQSSPPSKWEATGQCAGTYCIFKNPGFANGRGMVAITTAQNIKKLKALDKKSVKGSAKEEQQPFTIAEVPGKGLGLIANGPLHRGDTVMRKTPAILVHRAFFEQTPPEVQSPLLKSAVSFLPASLRDAFAAQMSHFPGDRLLSILATNSFQMDLGGRDGHHYGNFPEVSRFNHDCRPNVAFRIDQATLTHVTTAVRDVKPGEELSISYLDSLEPRAKRQERARAAWGFECTCSHCSLPEKEIKKSDKRLEEIKGIEAKLGDLSSRGVSKKMLQRLVKLYEEERLQANLGGMYTLVAMNYNMLGDAKMAGKYAKLAVEAVEIENGVGQPDGEAMKELSRDPKSHFTWKGRIG</sequence>
<feature type="region of interest" description="Disordered" evidence="1">
    <location>
        <begin position="40"/>
        <end position="72"/>
    </location>
</feature>
<accession>A0AAV9I472</accession>
<reference evidence="4" key="2">
    <citation type="submission" date="2023-06" db="EMBL/GenBank/DDBJ databases">
        <authorList>
            <consortium name="Lawrence Berkeley National Laboratory"/>
            <person name="Mondo S.J."/>
            <person name="Hensen N."/>
            <person name="Bonometti L."/>
            <person name="Westerberg I."/>
            <person name="Brannstrom I.O."/>
            <person name="Guillou S."/>
            <person name="Cros-Aarteil S."/>
            <person name="Calhoun S."/>
            <person name="Haridas S."/>
            <person name="Kuo A."/>
            <person name="Pangilinan J."/>
            <person name="Riley R."/>
            <person name="Labutti K."/>
            <person name="Andreopoulos B."/>
            <person name="Lipzen A."/>
            <person name="Chen C."/>
            <person name="Yanf M."/>
            <person name="Daum C."/>
            <person name="Ng V."/>
            <person name="Clum A."/>
            <person name="Steindorff A."/>
            <person name="Ohm R."/>
            <person name="Martin F."/>
            <person name="Silar P."/>
            <person name="Natvig D."/>
            <person name="Lalanne C."/>
            <person name="Gautier V."/>
            <person name="Ament-Velasquez S.L."/>
            <person name="Kruys A."/>
            <person name="Hutchinson M.I."/>
            <person name="Powell A.J."/>
            <person name="Barry K."/>
            <person name="Miller A.N."/>
            <person name="Grigoriev I.V."/>
            <person name="Debuchy R."/>
            <person name="Gladieux P."/>
            <person name="Thoren M.H."/>
            <person name="Johannesson H."/>
        </authorList>
    </citation>
    <scope>NUCLEOTIDE SEQUENCE</scope>
    <source>
        <strain evidence="4">PSN324</strain>
    </source>
</reference>
<evidence type="ECO:0000256" key="2">
    <source>
        <dbReference type="SAM" id="SignalP"/>
    </source>
</evidence>
<dbReference type="SMART" id="SM00317">
    <property type="entry name" value="SET"/>
    <property type="match status" value="1"/>
</dbReference>
<feature type="non-terminal residue" evidence="4">
    <location>
        <position position="415"/>
    </location>
</feature>
<keyword evidence="5" id="KW-1185">Reference proteome</keyword>
<feature type="domain" description="SET" evidence="3">
    <location>
        <begin position="126"/>
        <end position="273"/>
    </location>
</feature>
<evidence type="ECO:0000256" key="1">
    <source>
        <dbReference type="SAM" id="MobiDB-lite"/>
    </source>
</evidence>
<dbReference type="PROSITE" id="PS50280">
    <property type="entry name" value="SET"/>
    <property type="match status" value="1"/>
</dbReference>
<dbReference type="AlphaFoldDB" id="A0AAV9I472"/>
<organism evidence="4 5">
    <name type="scientific">Cladorrhinum samala</name>
    <dbReference type="NCBI Taxonomy" id="585594"/>
    <lineage>
        <taxon>Eukaryota</taxon>
        <taxon>Fungi</taxon>
        <taxon>Dikarya</taxon>
        <taxon>Ascomycota</taxon>
        <taxon>Pezizomycotina</taxon>
        <taxon>Sordariomycetes</taxon>
        <taxon>Sordariomycetidae</taxon>
        <taxon>Sordariales</taxon>
        <taxon>Podosporaceae</taxon>
        <taxon>Cladorrhinum</taxon>
    </lineage>
</organism>
<dbReference type="PANTHER" id="PTHR47332">
    <property type="entry name" value="SET DOMAIN-CONTAINING PROTEIN 5"/>
    <property type="match status" value="1"/>
</dbReference>
<gene>
    <name evidence="4" type="ORF">QBC42DRAFT_193351</name>
</gene>